<name>A0AAP0KXC9_9MAGN</name>
<keyword evidence="3" id="KW-1185">Reference proteome</keyword>
<gene>
    <name evidence="2" type="ORF">Syun_006742</name>
</gene>
<evidence type="ECO:0000313" key="3">
    <source>
        <dbReference type="Proteomes" id="UP001420932"/>
    </source>
</evidence>
<dbReference type="EMBL" id="JBBNAF010000003">
    <property type="protein sequence ID" value="KAK9160401.1"/>
    <property type="molecule type" value="Genomic_DNA"/>
</dbReference>
<dbReference type="Proteomes" id="UP001420932">
    <property type="component" value="Unassembled WGS sequence"/>
</dbReference>
<evidence type="ECO:0000256" key="1">
    <source>
        <dbReference type="SAM" id="MobiDB-lite"/>
    </source>
</evidence>
<feature type="region of interest" description="Disordered" evidence="1">
    <location>
        <begin position="33"/>
        <end position="78"/>
    </location>
</feature>
<dbReference type="AlphaFoldDB" id="A0AAP0KXC9"/>
<accession>A0AAP0KXC9</accession>
<comment type="caution">
    <text evidence="2">The sequence shown here is derived from an EMBL/GenBank/DDBJ whole genome shotgun (WGS) entry which is preliminary data.</text>
</comment>
<feature type="compositionally biased region" description="Polar residues" evidence="1">
    <location>
        <begin position="53"/>
        <end position="63"/>
    </location>
</feature>
<organism evidence="2 3">
    <name type="scientific">Stephania yunnanensis</name>
    <dbReference type="NCBI Taxonomy" id="152371"/>
    <lineage>
        <taxon>Eukaryota</taxon>
        <taxon>Viridiplantae</taxon>
        <taxon>Streptophyta</taxon>
        <taxon>Embryophyta</taxon>
        <taxon>Tracheophyta</taxon>
        <taxon>Spermatophyta</taxon>
        <taxon>Magnoliopsida</taxon>
        <taxon>Ranunculales</taxon>
        <taxon>Menispermaceae</taxon>
        <taxon>Menispermoideae</taxon>
        <taxon>Cissampelideae</taxon>
        <taxon>Stephania</taxon>
    </lineage>
</organism>
<reference evidence="2 3" key="1">
    <citation type="submission" date="2024-01" db="EMBL/GenBank/DDBJ databases">
        <title>Genome assemblies of Stephania.</title>
        <authorList>
            <person name="Yang L."/>
        </authorList>
    </citation>
    <scope>NUCLEOTIDE SEQUENCE [LARGE SCALE GENOMIC DNA]</scope>
    <source>
        <strain evidence="2">YNDBR</strain>
        <tissue evidence="2">Leaf</tissue>
    </source>
</reference>
<proteinExistence type="predicted"/>
<protein>
    <submittedName>
        <fullName evidence="2">Uncharacterized protein</fullName>
    </submittedName>
</protein>
<evidence type="ECO:0000313" key="2">
    <source>
        <dbReference type="EMBL" id="KAK9160401.1"/>
    </source>
</evidence>
<sequence length="78" mass="8495">MVTTRPMQRSMNMMNMPRMPPGVASFNLASQANMAGGMHPGGIPMQRVPGMSPHQQQQHTPRVNGSIPDVTDATLDHE</sequence>